<protein>
    <submittedName>
        <fullName evidence="2">Uncharacterized protein</fullName>
    </submittedName>
</protein>
<name>A0A1E3VM87_9HYPH</name>
<feature type="signal peptide" evidence="1">
    <location>
        <begin position="1"/>
        <end position="29"/>
    </location>
</feature>
<keyword evidence="3" id="KW-1185">Reference proteome</keyword>
<dbReference type="Proteomes" id="UP000094172">
    <property type="component" value="Unassembled WGS sequence"/>
</dbReference>
<comment type="caution">
    <text evidence="2">The sequence shown here is derived from an EMBL/GenBank/DDBJ whole genome shotgun (WGS) entry which is preliminary data.</text>
</comment>
<evidence type="ECO:0000313" key="2">
    <source>
        <dbReference type="EMBL" id="ODR94086.1"/>
    </source>
</evidence>
<keyword evidence="1" id="KW-0732">Signal</keyword>
<gene>
    <name evidence="2" type="ORF">AUC70_10980</name>
</gene>
<organism evidence="2 3">
    <name type="scientific">Methyloceanibacter stevinii</name>
    <dbReference type="NCBI Taxonomy" id="1774970"/>
    <lineage>
        <taxon>Bacteria</taxon>
        <taxon>Pseudomonadati</taxon>
        <taxon>Pseudomonadota</taxon>
        <taxon>Alphaproteobacteria</taxon>
        <taxon>Hyphomicrobiales</taxon>
        <taxon>Hyphomicrobiaceae</taxon>
        <taxon>Methyloceanibacter</taxon>
    </lineage>
</organism>
<feature type="chain" id="PRO_5009138369" evidence="1">
    <location>
        <begin position="30"/>
        <end position="138"/>
    </location>
</feature>
<dbReference type="RefSeq" id="WP_069445429.1">
    <property type="nucleotide sequence ID" value="NZ_LPWE01000013.1"/>
</dbReference>
<proteinExistence type="predicted"/>
<dbReference type="EMBL" id="LPWE01000013">
    <property type="protein sequence ID" value="ODR94086.1"/>
    <property type="molecule type" value="Genomic_DNA"/>
</dbReference>
<dbReference type="AlphaFoldDB" id="A0A1E3VM87"/>
<evidence type="ECO:0000256" key="1">
    <source>
        <dbReference type="SAM" id="SignalP"/>
    </source>
</evidence>
<evidence type="ECO:0000313" key="3">
    <source>
        <dbReference type="Proteomes" id="UP000094172"/>
    </source>
</evidence>
<sequence length="138" mass="14531">MLVSNFARGAFFAAPVFAVLCVVTAPAHAEPLACSLTEVFECTPSGACKKLPAGSHNLPASVSLHVKEKKLFSGLFGGEGLLNSGDVYEDEKVLILHGRRALQTWTAVVDKQTGAYSGSVSELGKSFSQFGKCSIPVQ</sequence>
<accession>A0A1E3VM87</accession>
<reference evidence="2 3" key="1">
    <citation type="journal article" date="2016" name="Environ. Microbiol.">
        <title>New Methyloceanibacter diversity from North Sea sediments includes methanotroph containing solely the soluble methane monooxygenase.</title>
        <authorList>
            <person name="Vekeman B."/>
            <person name="Kerckhof F.M."/>
            <person name="Cremers G."/>
            <person name="de Vos P."/>
            <person name="Vandamme P."/>
            <person name="Boon N."/>
            <person name="Op den Camp H.J."/>
            <person name="Heylen K."/>
        </authorList>
    </citation>
    <scope>NUCLEOTIDE SEQUENCE [LARGE SCALE GENOMIC DNA]</scope>
    <source>
        <strain evidence="2 3">R-67176</strain>
    </source>
</reference>